<dbReference type="PROSITE" id="PS51462">
    <property type="entry name" value="NUDIX"/>
    <property type="match status" value="1"/>
</dbReference>
<evidence type="ECO:0000256" key="1">
    <source>
        <dbReference type="ARBA" id="ARBA00001946"/>
    </source>
</evidence>
<sequence length="202" mass="22952">MPPPGLAGNLKEFEAGGSGDWFPSAEIRYYTNVFVVQDDKILLGYKKRGLGIHKSESSHYSPLAATRLIVSPRYNGFGGKVEPNESTLDAALRELKEEAGITAPLTHAGTLLFVVPGEKWAHIDIFRAEEYTGVVTESDEMRPKWFDTTDIPFDQMWDEDRYWLPLLLSKQSFSGRADFEREGEKYIPKKMVDWDRFKNVNG</sequence>
<proteinExistence type="inferred from homology"/>
<keyword evidence="5" id="KW-0460">Magnesium</keyword>
<dbReference type="InterPro" id="IPR020084">
    <property type="entry name" value="NUDIX_hydrolase_CS"/>
</dbReference>
<evidence type="ECO:0000256" key="5">
    <source>
        <dbReference type="ARBA" id="ARBA00022842"/>
    </source>
</evidence>
<dbReference type="SUPFAM" id="SSF55811">
    <property type="entry name" value="Nudix"/>
    <property type="match status" value="1"/>
</dbReference>
<dbReference type="GO" id="GO:0046872">
    <property type="term" value="F:metal ion binding"/>
    <property type="evidence" value="ECO:0007669"/>
    <property type="project" value="UniProtKB-KW"/>
</dbReference>
<dbReference type="EMBL" id="JACAZI010000049">
    <property type="protein sequence ID" value="KAF7326372.1"/>
    <property type="molecule type" value="Genomic_DNA"/>
</dbReference>
<dbReference type="Gene3D" id="3.90.79.10">
    <property type="entry name" value="Nucleoside Triphosphate Pyrophosphohydrolase"/>
    <property type="match status" value="1"/>
</dbReference>
<dbReference type="Pfam" id="PF00293">
    <property type="entry name" value="NUDIX"/>
    <property type="match status" value="1"/>
</dbReference>
<dbReference type="PANTHER" id="PTHR43758">
    <property type="entry name" value="7,8-DIHYDRO-8-OXOGUANINE TRIPHOSPHATASE"/>
    <property type="match status" value="1"/>
</dbReference>
<dbReference type="CDD" id="cd03427">
    <property type="entry name" value="NUDIX_MTH1_Nudt1"/>
    <property type="match status" value="1"/>
</dbReference>
<keyword evidence="4" id="KW-0378">Hydrolase</keyword>
<accession>A0A8H6WQV5</accession>
<keyword evidence="8" id="KW-1185">Reference proteome</keyword>
<evidence type="ECO:0000256" key="4">
    <source>
        <dbReference type="ARBA" id="ARBA00022801"/>
    </source>
</evidence>
<comment type="caution">
    <text evidence="7">The sequence shown here is derived from an EMBL/GenBank/DDBJ whole genome shotgun (WGS) entry which is preliminary data.</text>
</comment>
<evidence type="ECO:0000256" key="2">
    <source>
        <dbReference type="ARBA" id="ARBA00005582"/>
    </source>
</evidence>
<comment type="cofactor">
    <cofactor evidence="1">
        <name>Mg(2+)</name>
        <dbReference type="ChEBI" id="CHEBI:18420"/>
    </cofactor>
</comment>
<dbReference type="Proteomes" id="UP000620124">
    <property type="component" value="Unassembled WGS sequence"/>
</dbReference>
<name>A0A8H6WQV5_9AGAR</name>
<dbReference type="GO" id="GO:0008413">
    <property type="term" value="F:8-oxo-7,8-dihydroguanosine triphosphate pyrophosphatase activity"/>
    <property type="evidence" value="ECO:0007669"/>
    <property type="project" value="TreeGrafter"/>
</dbReference>
<evidence type="ECO:0000313" key="7">
    <source>
        <dbReference type="EMBL" id="KAF7326372.1"/>
    </source>
</evidence>
<feature type="domain" description="Nudix hydrolase" evidence="6">
    <location>
        <begin position="26"/>
        <end position="169"/>
    </location>
</feature>
<reference evidence="7" key="1">
    <citation type="submission" date="2020-05" db="EMBL/GenBank/DDBJ databases">
        <title>Mycena genomes resolve the evolution of fungal bioluminescence.</title>
        <authorList>
            <person name="Tsai I.J."/>
        </authorList>
    </citation>
    <scope>NUCLEOTIDE SEQUENCE</scope>
    <source>
        <strain evidence="7">CCC161011</strain>
    </source>
</reference>
<dbReference type="PANTHER" id="PTHR43758:SF2">
    <property type="entry name" value="OXIDIZED PURINE NUCLEOSIDE TRIPHOSPHATE HYDROLASE"/>
    <property type="match status" value="1"/>
</dbReference>
<dbReference type="InterPro" id="IPR015797">
    <property type="entry name" value="NUDIX_hydrolase-like_dom_sf"/>
</dbReference>
<dbReference type="OrthoDB" id="447842at2759"/>
<organism evidence="7 8">
    <name type="scientific">Mycena venus</name>
    <dbReference type="NCBI Taxonomy" id="2733690"/>
    <lineage>
        <taxon>Eukaryota</taxon>
        <taxon>Fungi</taxon>
        <taxon>Dikarya</taxon>
        <taxon>Basidiomycota</taxon>
        <taxon>Agaricomycotina</taxon>
        <taxon>Agaricomycetes</taxon>
        <taxon>Agaricomycetidae</taxon>
        <taxon>Agaricales</taxon>
        <taxon>Marasmiineae</taxon>
        <taxon>Mycenaceae</taxon>
        <taxon>Mycena</taxon>
    </lineage>
</organism>
<evidence type="ECO:0000256" key="3">
    <source>
        <dbReference type="ARBA" id="ARBA00022723"/>
    </source>
</evidence>
<gene>
    <name evidence="7" type="ORF">MVEN_02623600</name>
</gene>
<dbReference type="GO" id="GO:0042262">
    <property type="term" value="P:DNA protection"/>
    <property type="evidence" value="ECO:0007669"/>
    <property type="project" value="TreeGrafter"/>
</dbReference>
<evidence type="ECO:0000259" key="6">
    <source>
        <dbReference type="PROSITE" id="PS51462"/>
    </source>
</evidence>
<keyword evidence="3" id="KW-0479">Metal-binding</keyword>
<dbReference type="PROSITE" id="PS00893">
    <property type="entry name" value="NUDIX_BOX"/>
    <property type="match status" value="1"/>
</dbReference>
<dbReference type="InterPro" id="IPR000086">
    <property type="entry name" value="NUDIX_hydrolase_dom"/>
</dbReference>
<dbReference type="GO" id="GO:0005737">
    <property type="term" value="C:cytoplasm"/>
    <property type="evidence" value="ECO:0007669"/>
    <property type="project" value="TreeGrafter"/>
</dbReference>
<comment type="similarity">
    <text evidence="2">Belongs to the Nudix hydrolase family.</text>
</comment>
<evidence type="ECO:0000313" key="8">
    <source>
        <dbReference type="Proteomes" id="UP000620124"/>
    </source>
</evidence>
<protein>
    <submittedName>
        <fullName evidence="7">7,8-dihydro-8-oxoguanine triphosphatase</fullName>
    </submittedName>
</protein>
<dbReference type="AlphaFoldDB" id="A0A8H6WQV5"/>